<feature type="region of interest" description="Disordered" evidence="1">
    <location>
        <begin position="195"/>
        <end position="230"/>
    </location>
</feature>
<feature type="compositionally biased region" description="Low complexity" evidence="1">
    <location>
        <begin position="218"/>
        <end position="228"/>
    </location>
</feature>
<keyword evidence="2" id="KW-1185">Reference proteome</keyword>
<dbReference type="Proteomes" id="UP000515125">
    <property type="component" value="Unplaced"/>
</dbReference>
<feature type="region of interest" description="Disordered" evidence="1">
    <location>
        <begin position="363"/>
        <end position="391"/>
    </location>
</feature>
<name>A0A6P6RQ33_9EIME</name>
<evidence type="ECO:0000256" key="1">
    <source>
        <dbReference type="SAM" id="MobiDB-lite"/>
    </source>
</evidence>
<dbReference type="AlphaFoldDB" id="A0A6P6RQ33"/>
<dbReference type="GeneID" id="34624019"/>
<feature type="compositionally biased region" description="Polar residues" evidence="1">
    <location>
        <begin position="367"/>
        <end position="377"/>
    </location>
</feature>
<dbReference type="RefSeq" id="XP_026189838.1">
    <property type="nucleotide sequence ID" value="XM_026334053.1"/>
</dbReference>
<proteinExistence type="predicted"/>
<feature type="compositionally biased region" description="Basic and acidic residues" evidence="1">
    <location>
        <begin position="208"/>
        <end position="217"/>
    </location>
</feature>
<reference evidence="3" key="1">
    <citation type="submission" date="2025-08" db="UniProtKB">
        <authorList>
            <consortium name="RefSeq"/>
        </authorList>
    </citation>
    <scope>IDENTIFICATION</scope>
</reference>
<gene>
    <name evidence="3" type="primary">LOC34624019</name>
</gene>
<protein>
    <submittedName>
        <fullName evidence="3">Uncharacterized protein LOC34624019</fullName>
    </submittedName>
</protein>
<evidence type="ECO:0000313" key="2">
    <source>
        <dbReference type="Proteomes" id="UP000515125"/>
    </source>
</evidence>
<evidence type="ECO:0000313" key="3">
    <source>
        <dbReference type="RefSeq" id="XP_026189838.1"/>
    </source>
</evidence>
<sequence length="596" mass="66631">MPQETWLPSWGVLGSSALLSSLPSKFKGDFMKELCEAPREPAEASPARSVLRIRKLLEEARDEDIRRFGVETHARAPGYAYQYPPGAYKLREEDTPVRKPGARDYLAAPPLTPHGFAPRWGHGPFKKEGSQTRSRYTACPRVLAASMPRTSAPQKKLEPALEELWAAACREGQAKTRGKQRPPTKPLLNMNAVASSLPDRASQALTRQAERVEELQSREALSSRASSSVGEPWESLPLEPFEALSEDEFLRGPGQPLLTAAEKHHLRYFGLDFKERKSFTRRRHWGPQERERWQRSKRLRHLIKTQQVVFRRDLLQQTFEDDYLRYTGKPYRASSASRRFLPASFHQPFCGCGCAALERSPFAPETPQGQEGSSSGIEFTGGSPAGIVSHREPNGVASQLEGASRIAKDPVLAASLAVKQWLPTVAGLGGKPLRREHASEASSQGQMVEARADALAELVRLYEAAHGNLPSLFAGPRRIERKKHPKDTKVSFGRLKEYGAIVVEITSCKTLKQEVDESLYRGWSERPREQIRHMAPPKGVRTNPNYNVTLEKLQAAAIKLHADIIPDSQKFQALERRKRAQVEEPARILGGGRYAV</sequence>
<organism evidence="2 3">
    <name type="scientific">Cyclospora cayetanensis</name>
    <dbReference type="NCBI Taxonomy" id="88456"/>
    <lineage>
        <taxon>Eukaryota</taxon>
        <taxon>Sar</taxon>
        <taxon>Alveolata</taxon>
        <taxon>Apicomplexa</taxon>
        <taxon>Conoidasida</taxon>
        <taxon>Coccidia</taxon>
        <taxon>Eucoccidiorida</taxon>
        <taxon>Eimeriorina</taxon>
        <taxon>Eimeriidae</taxon>
        <taxon>Cyclospora</taxon>
    </lineage>
</organism>
<accession>A0A6P6RQ33</accession>
<dbReference type="OrthoDB" id="354788at2759"/>